<reference evidence="2 3" key="1">
    <citation type="submission" date="2019-05" db="EMBL/GenBank/DDBJ databases">
        <authorList>
            <person name="Zhang J.-Y."/>
            <person name="Feg X."/>
            <person name="Du Z.-J."/>
        </authorList>
    </citation>
    <scope>NUCLEOTIDE SEQUENCE [LARGE SCALE GENOMIC DNA]</scope>
    <source>
        <strain evidence="2 3">RZ26</strain>
    </source>
</reference>
<dbReference type="InterPro" id="IPR000601">
    <property type="entry name" value="PKD_dom"/>
</dbReference>
<comment type="caution">
    <text evidence="2">The sequence shown here is derived from an EMBL/GenBank/DDBJ whole genome shotgun (WGS) entry which is preliminary data.</text>
</comment>
<proteinExistence type="predicted"/>
<sequence length="645" mass="68915">MKKLKYLVICLLAFTLSCEEDDSPVVLPLANLAATSEVTMDGSGTVTIRAAAQGAKSYTFDFGDGTTGESLTGYIVKTYEMTGDNTYTVTITAIDEAGSSITETVQVSVSVDAEIPAEINLLTSGTTKTWYLAASEPGHLGVGPAREGIDGDWWYPKWYSAMAFEKCGSEESDCLCDDELTFSVNSAGEVTYELNNNGQTYFNVGHLAAAGGSGDTDLCYDFDTSGSKSVALSMVSGNVPDDQTTGIQMDIADGGFMGYYVGSSTYEILSITENSLHVRTYDTANPDLAWYHMFASEPATPPTPGNDMEPSAAAPVPTVDAANVISLFSDAYTDVAVDTWRTDWSQATLEDVDVAGDATKKYSELNFVGVETVSSQIDASAMTHFHTDIWTADATEIRIKLVDFGADGAFDGGDDVEHEIVVSSPAQGEWVSLDLPLADFAGLTTKANIAQLIYSGDPSGALTVYIDNVYFYDAGTTTPTGPTSAAPTPSLDATDVISMFSNAYTNVAVDTWRTDWSQASLEDIMVAGDDVKKYSELNFVGAETVSSQIDATTMTHFHTDIWTADATEVRIKLVDFGPDGAFDGGDDVEHEIAITNPNQGEWVSVDIPLTDFTGLVNTANIAQLIYSGDPSGAITIYVDNVYFHK</sequence>
<dbReference type="OrthoDB" id="9809583at2"/>
<organism evidence="2 3">
    <name type="scientific">Maribacter algarum</name>
    <name type="common">ex Zhang et al. 2020</name>
    <dbReference type="NCBI Taxonomy" id="2578118"/>
    <lineage>
        <taxon>Bacteria</taxon>
        <taxon>Pseudomonadati</taxon>
        <taxon>Bacteroidota</taxon>
        <taxon>Flavobacteriia</taxon>
        <taxon>Flavobacteriales</taxon>
        <taxon>Flavobacteriaceae</taxon>
        <taxon>Maribacter</taxon>
    </lineage>
</organism>
<feature type="domain" description="PKD" evidence="1">
    <location>
        <begin position="57"/>
        <end position="114"/>
    </location>
</feature>
<dbReference type="EMBL" id="VATY01000001">
    <property type="protein sequence ID" value="TMM57929.1"/>
    <property type="molecule type" value="Genomic_DNA"/>
</dbReference>
<evidence type="ECO:0000313" key="3">
    <source>
        <dbReference type="Proteomes" id="UP000310314"/>
    </source>
</evidence>
<dbReference type="PROSITE" id="PS50093">
    <property type="entry name" value="PKD"/>
    <property type="match status" value="1"/>
</dbReference>
<gene>
    <name evidence="2" type="ORF">FEE95_00420</name>
</gene>
<protein>
    <recommendedName>
        <fullName evidence="1">PKD domain-containing protein</fullName>
    </recommendedName>
</protein>
<evidence type="ECO:0000313" key="2">
    <source>
        <dbReference type="EMBL" id="TMM57929.1"/>
    </source>
</evidence>
<dbReference type="SUPFAM" id="SSF49299">
    <property type="entry name" value="PKD domain"/>
    <property type="match status" value="1"/>
</dbReference>
<name>A0A5S3PSG3_9FLAO</name>
<accession>A0A5S3PSG3</accession>
<dbReference type="InterPro" id="IPR035986">
    <property type="entry name" value="PKD_dom_sf"/>
</dbReference>
<dbReference type="Proteomes" id="UP000310314">
    <property type="component" value="Unassembled WGS sequence"/>
</dbReference>
<evidence type="ECO:0000259" key="1">
    <source>
        <dbReference type="PROSITE" id="PS50093"/>
    </source>
</evidence>
<dbReference type="Pfam" id="PF18911">
    <property type="entry name" value="PKD_4"/>
    <property type="match status" value="1"/>
</dbReference>
<dbReference type="Gene3D" id="2.60.40.10">
    <property type="entry name" value="Immunoglobulins"/>
    <property type="match status" value="1"/>
</dbReference>
<dbReference type="CDD" id="cd00146">
    <property type="entry name" value="PKD"/>
    <property type="match status" value="1"/>
</dbReference>
<dbReference type="InterPro" id="IPR013783">
    <property type="entry name" value="Ig-like_fold"/>
</dbReference>
<dbReference type="AlphaFoldDB" id="A0A5S3PSG3"/>
<dbReference type="InterPro" id="IPR022409">
    <property type="entry name" value="PKD/Chitinase_dom"/>
</dbReference>
<dbReference type="Gene3D" id="2.60.120.430">
    <property type="entry name" value="Galactose-binding lectin"/>
    <property type="match status" value="2"/>
</dbReference>
<dbReference type="RefSeq" id="WP_138655861.1">
    <property type="nucleotide sequence ID" value="NZ_VATY01000001.1"/>
</dbReference>
<dbReference type="SMART" id="SM00089">
    <property type="entry name" value="PKD"/>
    <property type="match status" value="1"/>
</dbReference>
<keyword evidence="3" id="KW-1185">Reference proteome</keyword>
<dbReference type="PROSITE" id="PS51257">
    <property type="entry name" value="PROKAR_LIPOPROTEIN"/>
    <property type="match status" value="1"/>
</dbReference>